<comment type="caution">
    <text evidence="8">The sequence shown here is derived from an EMBL/GenBank/DDBJ whole genome shotgun (WGS) entry which is preliminary data.</text>
</comment>
<dbReference type="InterPro" id="IPR002180">
    <property type="entry name" value="LS/RS"/>
</dbReference>
<gene>
    <name evidence="7" type="primary">ribH</name>
    <name evidence="8" type="ORF">HNP38_002082</name>
</gene>
<comment type="pathway">
    <text evidence="1 7">Cofactor biosynthesis; riboflavin biosynthesis; riboflavin from 2-hydroxy-3-oxobutyl phosphate and 5-amino-6-(D-ribitylamino)uracil: step 1/2.</text>
</comment>
<dbReference type="UniPathway" id="UPA00275">
    <property type="reaction ID" value="UER00404"/>
</dbReference>
<keyword evidence="9" id="KW-1185">Reference proteome</keyword>
<name>A0A840KC67_9FLAO</name>
<dbReference type="InterPro" id="IPR036467">
    <property type="entry name" value="LS/RS_sf"/>
</dbReference>
<keyword evidence="5 7" id="KW-0808">Transferase</keyword>
<organism evidence="8 9">
    <name type="scientific">Chryseobacterium defluvii</name>
    <dbReference type="NCBI Taxonomy" id="160396"/>
    <lineage>
        <taxon>Bacteria</taxon>
        <taxon>Pseudomonadati</taxon>
        <taxon>Bacteroidota</taxon>
        <taxon>Flavobacteriia</taxon>
        <taxon>Flavobacteriales</taxon>
        <taxon>Weeksellaceae</taxon>
        <taxon>Chryseobacterium group</taxon>
        <taxon>Chryseobacterium</taxon>
    </lineage>
</organism>
<evidence type="ECO:0000256" key="1">
    <source>
        <dbReference type="ARBA" id="ARBA00004917"/>
    </source>
</evidence>
<dbReference type="Gene3D" id="3.40.50.960">
    <property type="entry name" value="Lumazine/riboflavin synthase"/>
    <property type="match status" value="1"/>
</dbReference>
<dbReference type="Pfam" id="PF00885">
    <property type="entry name" value="DMRL_synthase"/>
    <property type="match status" value="1"/>
</dbReference>
<keyword evidence="4 7" id="KW-0686">Riboflavin biosynthesis</keyword>
<sequence>MATVNLSDYKPLHITNAEDFSIGIVFSEWNDFVTYNLRDAALEILEKEGVKSGNIKLFPVPGAFELNYASMQLCKERKYDAVIAIGCVIRGETPHFDYVCSAVAQGIKDCNILTDTPTIFCVLTDDTKEQSIARSGGDLGNKGVEAAVTALRMIDFKKKLSSDKKGNIGFGNS</sequence>
<dbReference type="CDD" id="cd09209">
    <property type="entry name" value="Lumazine_synthase-I"/>
    <property type="match status" value="1"/>
</dbReference>
<dbReference type="EC" id="2.5.1.78" evidence="3 7"/>
<dbReference type="GO" id="GO:0009231">
    <property type="term" value="P:riboflavin biosynthetic process"/>
    <property type="evidence" value="ECO:0007669"/>
    <property type="project" value="UniProtKB-UniRule"/>
</dbReference>
<dbReference type="EMBL" id="JACHLE010000002">
    <property type="protein sequence ID" value="MBB4806786.1"/>
    <property type="molecule type" value="Genomic_DNA"/>
</dbReference>
<feature type="binding site" evidence="7">
    <location>
        <position position="29"/>
    </location>
    <ligand>
        <name>5-amino-6-(D-ribitylamino)uracil</name>
        <dbReference type="ChEBI" id="CHEBI:15934"/>
    </ligand>
</feature>
<evidence type="ECO:0000256" key="4">
    <source>
        <dbReference type="ARBA" id="ARBA00022619"/>
    </source>
</evidence>
<dbReference type="RefSeq" id="WP_184188845.1">
    <property type="nucleotide sequence ID" value="NZ_JACHLE010000002.1"/>
</dbReference>
<evidence type="ECO:0000313" key="8">
    <source>
        <dbReference type="EMBL" id="MBB4806786.1"/>
    </source>
</evidence>
<evidence type="ECO:0000256" key="3">
    <source>
        <dbReference type="ARBA" id="ARBA00012664"/>
    </source>
</evidence>
<dbReference type="SUPFAM" id="SSF52121">
    <property type="entry name" value="Lumazine synthase"/>
    <property type="match status" value="1"/>
</dbReference>
<dbReference type="InterPro" id="IPR034964">
    <property type="entry name" value="LS"/>
</dbReference>
<dbReference type="AlphaFoldDB" id="A0A840KC67"/>
<dbReference type="NCBIfam" id="TIGR00114">
    <property type="entry name" value="lumazine-synth"/>
    <property type="match status" value="1"/>
</dbReference>
<evidence type="ECO:0000256" key="2">
    <source>
        <dbReference type="ARBA" id="ARBA00007424"/>
    </source>
</evidence>
<comment type="function">
    <text evidence="7">Catalyzes the formation of 6,7-dimethyl-8-ribityllumazine by condensation of 5-amino-6-(D-ribitylamino)uracil with 3,4-dihydroxy-2-butanone 4-phosphate. This is the penultimate step in the biosynthesis of riboflavin.</text>
</comment>
<reference evidence="8 9" key="1">
    <citation type="submission" date="2020-08" db="EMBL/GenBank/DDBJ databases">
        <title>Functional genomics of gut bacteria from endangered species of beetles.</title>
        <authorList>
            <person name="Carlos-Shanley C."/>
        </authorList>
    </citation>
    <scope>NUCLEOTIDE SEQUENCE [LARGE SCALE GENOMIC DNA]</scope>
    <source>
        <strain evidence="8 9">S00151</strain>
    </source>
</reference>
<dbReference type="GO" id="GO:0009349">
    <property type="term" value="C:riboflavin synthase complex"/>
    <property type="evidence" value="ECO:0007669"/>
    <property type="project" value="UniProtKB-UniRule"/>
</dbReference>
<dbReference type="Proteomes" id="UP000592180">
    <property type="component" value="Unassembled WGS sequence"/>
</dbReference>
<dbReference type="GO" id="GO:0000906">
    <property type="term" value="F:6,7-dimethyl-8-ribityllumazine synthase activity"/>
    <property type="evidence" value="ECO:0007669"/>
    <property type="project" value="UniProtKB-UniRule"/>
</dbReference>
<comment type="catalytic activity">
    <reaction evidence="6 7">
        <text>(2S)-2-hydroxy-3-oxobutyl phosphate + 5-amino-6-(D-ribitylamino)uracil = 6,7-dimethyl-8-(1-D-ribityl)lumazine + phosphate + 2 H2O + H(+)</text>
        <dbReference type="Rhea" id="RHEA:26152"/>
        <dbReference type="ChEBI" id="CHEBI:15377"/>
        <dbReference type="ChEBI" id="CHEBI:15378"/>
        <dbReference type="ChEBI" id="CHEBI:15934"/>
        <dbReference type="ChEBI" id="CHEBI:43474"/>
        <dbReference type="ChEBI" id="CHEBI:58201"/>
        <dbReference type="ChEBI" id="CHEBI:58830"/>
        <dbReference type="EC" id="2.5.1.78"/>
    </reaction>
</comment>
<dbReference type="GO" id="GO:0005829">
    <property type="term" value="C:cytosol"/>
    <property type="evidence" value="ECO:0007669"/>
    <property type="project" value="TreeGrafter"/>
</dbReference>
<comment type="similarity">
    <text evidence="2 7">Belongs to the DMRL synthase family.</text>
</comment>
<feature type="binding site" evidence="7">
    <location>
        <begin position="92"/>
        <end position="93"/>
    </location>
    <ligand>
        <name>(2S)-2-hydroxy-3-oxobutyl phosphate</name>
        <dbReference type="ChEBI" id="CHEBI:58830"/>
    </ligand>
</feature>
<feature type="active site" description="Proton donor" evidence="7">
    <location>
        <position position="95"/>
    </location>
</feature>
<feature type="binding site" evidence="7">
    <location>
        <position position="120"/>
    </location>
    <ligand>
        <name>5-amino-6-(D-ribitylamino)uracil</name>
        <dbReference type="ChEBI" id="CHEBI:15934"/>
    </ligand>
</feature>
<evidence type="ECO:0000256" key="7">
    <source>
        <dbReference type="HAMAP-Rule" id="MF_00178"/>
    </source>
</evidence>
<evidence type="ECO:0000256" key="5">
    <source>
        <dbReference type="ARBA" id="ARBA00022679"/>
    </source>
</evidence>
<dbReference type="HAMAP" id="MF_00178">
    <property type="entry name" value="Lumazine_synth"/>
    <property type="match status" value="1"/>
</dbReference>
<feature type="binding site" evidence="7">
    <location>
        <position position="134"/>
    </location>
    <ligand>
        <name>(2S)-2-hydroxy-3-oxobutyl phosphate</name>
        <dbReference type="ChEBI" id="CHEBI:58830"/>
    </ligand>
</feature>
<accession>A0A840KC67</accession>
<dbReference type="PANTHER" id="PTHR21058">
    <property type="entry name" value="6,7-DIMETHYL-8-RIBITYLLUMAZINE SYNTHASE DMRL SYNTHASE LUMAZINE SYNTHASE"/>
    <property type="match status" value="1"/>
</dbReference>
<dbReference type="PANTHER" id="PTHR21058:SF0">
    <property type="entry name" value="6,7-DIMETHYL-8-RIBITYLLUMAZINE SYNTHASE"/>
    <property type="match status" value="1"/>
</dbReference>
<protein>
    <recommendedName>
        <fullName evidence="3 7">6,7-dimethyl-8-ribityllumazine synthase</fullName>
        <shortName evidence="7">DMRL synthase</shortName>
        <shortName evidence="7">LS</shortName>
        <shortName evidence="7">Lumazine synthase</shortName>
        <ecNumber evidence="3 7">2.5.1.78</ecNumber>
    </recommendedName>
</protein>
<evidence type="ECO:0000256" key="6">
    <source>
        <dbReference type="ARBA" id="ARBA00048785"/>
    </source>
</evidence>
<feature type="binding site" evidence="7">
    <location>
        <begin position="63"/>
        <end position="65"/>
    </location>
    <ligand>
        <name>5-amino-6-(D-ribitylamino)uracil</name>
        <dbReference type="ChEBI" id="CHEBI:15934"/>
    </ligand>
</feature>
<proteinExistence type="inferred from homology"/>
<evidence type="ECO:0000313" key="9">
    <source>
        <dbReference type="Proteomes" id="UP000592180"/>
    </source>
</evidence>
<feature type="binding site" evidence="7">
    <location>
        <begin position="87"/>
        <end position="89"/>
    </location>
    <ligand>
        <name>5-amino-6-(D-ribitylamino)uracil</name>
        <dbReference type="ChEBI" id="CHEBI:15934"/>
    </ligand>
</feature>